<proteinExistence type="predicted"/>
<gene>
    <name evidence="2" type="ORF">G3J01_000393</name>
    <name evidence="3" type="ORF">G3O20_002926</name>
    <name evidence="4" type="ORF">G3R87_000530</name>
    <name evidence="1" type="ORF">G3R95_000645</name>
</gene>
<evidence type="ECO:0000313" key="1">
    <source>
        <dbReference type="EMBL" id="EDP8409107.1"/>
    </source>
</evidence>
<sequence>MWIKKGRLGANLNVFLFFGRKHFCNSQLFSRIDNGGWKTFLSMNRI</sequence>
<accession>A0A6C8EJF3</accession>
<dbReference type="EMBL" id="AANPAS010000002">
    <property type="protein sequence ID" value="EDP8527453.1"/>
    <property type="molecule type" value="Genomic_DNA"/>
</dbReference>
<dbReference type="Proteomes" id="UP000470497">
    <property type="component" value="Unassembled WGS sequence"/>
</dbReference>
<evidence type="ECO:0000313" key="3">
    <source>
        <dbReference type="EMBL" id="EDP8512541.1"/>
    </source>
</evidence>
<name>A0A6C8EJF3_LISMN</name>
<comment type="caution">
    <text evidence="4">The sequence shown here is derived from an EMBL/GenBank/DDBJ whole genome shotgun (WGS) entry which is preliminary data.</text>
</comment>
<evidence type="ECO:0000313" key="4">
    <source>
        <dbReference type="EMBL" id="EDP8527453.1"/>
    </source>
</evidence>
<dbReference type="EMBL" id="AANPAV010000016">
    <property type="protein sequence ID" value="EDP8512541.1"/>
    <property type="molecule type" value="Genomic_DNA"/>
</dbReference>
<dbReference type="EMBL" id="AANOZG010000001">
    <property type="protein sequence ID" value="EDP8417866.1"/>
    <property type="molecule type" value="Genomic_DNA"/>
</dbReference>
<dbReference type="EMBL" id="AANOZB010000002">
    <property type="protein sequence ID" value="EDP8409107.1"/>
    <property type="molecule type" value="Genomic_DNA"/>
</dbReference>
<organism evidence="4">
    <name type="scientific">Listeria monocytogenes</name>
    <dbReference type="NCBI Taxonomy" id="1639"/>
    <lineage>
        <taxon>Bacteria</taxon>
        <taxon>Bacillati</taxon>
        <taxon>Bacillota</taxon>
        <taxon>Bacilli</taxon>
        <taxon>Bacillales</taxon>
        <taxon>Listeriaceae</taxon>
        <taxon>Listeria</taxon>
    </lineage>
</organism>
<dbReference type="AlphaFoldDB" id="A0A6C8EJF3"/>
<reference evidence="2" key="2">
    <citation type="submission" date="2020-02" db="EMBL/GenBank/DDBJ databases">
        <authorList>
            <consortium name="GenomeTrakr: Next Generation Sequencing Network for Food Pathogen Tracability"/>
        </authorList>
    </citation>
    <scope>NUCLEOTIDE SEQUENCE</scope>
    <source>
        <strain evidence="2">FSIS32003244</strain>
        <strain evidence="3">OSF103463</strain>
    </source>
</reference>
<evidence type="ECO:0000313" key="2">
    <source>
        <dbReference type="EMBL" id="EDP8417866.1"/>
    </source>
</evidence>
<reference evidence="4 5" key="1">
    <citation type="submission" date="2020-02" db="EMBL/GenBank/DDBJ databases">
        <authorList>
            <person name="Ashton P.M."/>
            <person name="Dallman T."/>
            <person name="Nair S."/>
            <person name="De Pinna E."/>
            <person name="Peters T."/>
            <person name="Grant K."/>
        </authorList>
    </citation>
    <scope>NUCLEOTIDE SEQUENCE</scope>
    <source>
        <strain evidence="4">883774</strain>
        <strain evidence="1 5">883775</strain>
    </source>
</reference>
<evidence type="ECO:0000313" key="5">
    <source>
        <dbReference type="Proteomes" id="UP000470497"/>
    </source>
</evidence>
<protein>
    <submittedName>
        <fullName evidence="4">Uncharacterized protein</fullName>
    </submittedName>
</protein>